<proteinExistence type="predicted"/>
<dbReference type="EMBL" id="BKCJ011145218">
    <property type="protein sequence ID" value="GFC93761.1"/>
    <property type="molecule type" value="Genomic_DNA"/>
</dbReference>
<sequence>MRRVGKGFSVVETPLFEGMLVVGEIEEQGDKEEQVQDNVDDAAQGADTAVSRDDLERANKVKTLKLRRLRKVGTSQMIESSVDTIMADVFNQGRIIDELDKDEGAVLMSEKEEKETEEVQDITGN</sequence>
<evidence type="ECO:0000313" key="1">
    <source>
        <dbReference type="EMBL" id="GFC93761.1"/>
    </source>
</evidence>
<accession>A0A699S8H3</accession>
<gene>
    <name evidence="1" type="ORF">Tci_865731</name>
</gene>
<feature type="non-terminal residue" evidence="1">
    <location>
        <position position="125"/>
    </location>
</feature>
<feature type="non-terminal residue" evidence="1">
    <location>
        <position position="1"/>
    </location>
</feature>
<reference evidence="1" key="1">
    <citation type="journal article" date="2019" name="Sci. Rep.">
        <title>Draft genome of Tanacetum cinerariifolium, the natural source of mosquito coil.</title>
        <authorList>
            <person name="Yamashiro T."/>
            <person name="Shiraishi A."/>
            <person name="Satake H."/>
            <person name="Nakayama K."/>
        </authorList>
    </citation>
    <scope>NUCLEOTIDE SEQUENCE</scope>
</reference>
<organism evidence="1">
    <name type="scientific">Tanacetum cinerariifolium</name>
    <name type="common">Dalmatian daisy</name>
    <name type="synonym">Chrysanthemum cinerariifolium</name>
    <dbReference type="NCBI Taxonomy" id="118510"/>
    <lineage>
        <taxon>Eukaryota</taxon>
        <taxon>Viridiplantae</taxon>
        <taxon>Streptophyta</taxon>
        <taxon>Embryophyta</taxon>
        <taxon>Tracheophyta</taxon>
        <taxon>Spermatophyta</taxon>
        <taxon>Magnoliopsida</taxon>
        <taxon>eudicotyledons</taxon>
        <taxon>Gunneridae</taxon>
        <taxon>Pentapetalae</taxon>
        <taxon>asterids</taxon>
        <taxon>campanulids</taxon>
        <taxon>Asterales</taxon>
        <taxon>Asteraceae</taxon>
        <taxon>Asteroideae</taxon>
        <taxon>Anthemideae</taxon>
        <taxon>Anthemidinae</taxon>
        <taxon>Tanacetum</taxon>
    </lineage>
</organism>
<protein>
    <submittedName>
        <fullName evidence="1">Uncharacterized protein</fullName>
    </submittedName>
</protein>
<dbReference type="AlphaFoldDB" id="A0A699S8H3"/>
<name>A0A699S8H3_TANCI</name>
<comment type="caution">
    <text evidence="1">The sequence shown here is derived from an EMBL/GenBank/DDBJ whole genome shotgun (WGS) entry which is preliminary data.</text>
</comment>